<keyword evidence="1 3" id="KW-0732">Signal</keyword>
<evidence type="ECO:0000313" key="7">
    <source>
        <dbReference type="Proteomes" id="UP001254488"/>
    </source>
</evidence>
<keyword evidence="2" id="KW-0677">Repeat</keyword>
<dbReference type="NCBIfam" id="TIGR04183">
    <property type="entry name" value="Por_Secre_tail"/>
    <property type="match status" value="1"/>
</dbReference>
<evidence type="ECO:0000256" key="2">
    <source>
        <dbReference type="ARBA" id="ARBA00022737"/>
    </source>
</evidence>
<evidence type="ECO:0000259" key="5">
    <source>
        <dbReference type="PROSITE" id="PS50825"/>
    </source>
</evidence>
<dbReference type="Pfam" id="PF18962">
    <property type="entry name" value="Por_Secre_tail"/>
    <property type="match status" value="1"/>
</dbReference>
<dbReference type="PROSITE" id="PS50215">
    <property type="entry name" value="ADAM_MEPRO"/>
    <property type="match status" value="1"/>
</dbReference>
<sequence>MIRRLTLCFLLSFFAIALQAQHTQNVLEFVNQQFRNTNQVTSYNLFNSSFEDARTNYATAVEQGVVFDINLEEVSRIFEDNPQVIELTLPLRSSGETVHLKLAQKNIFSPDFIARTSDGQDITSQVLDSKHYRGIIDGVDNSLVSISVFRNEIIGFVSSSEGNFTLGRLRDSQTKHIVYEDATLRQAFEGGCTMEDDGVSYTTEELSYEYDSRDPGDCVNVYIEAGQSVYNSFGGNLTNTTNFLNGVFGQSYILYANDGVSMQTSELFIWTTPDPYTSGSTGGQLGEFQNQISSMNGDIGHLVEVQNIGGLAAGFSGICNSNIDNSLCFSGFSGNNYNNVPTTSFNVYIITHEMGHLLGSRHTHACVWNGNNTAIDSCSGFTEGSCPLPGSPPANQGTIMSYCINSVGLNFSEGFHPQPSAVISNTVDAAGNCLTSCVTCSLSIDCSGITNQTLACIDDLPAPNTSLVTVNSSCGSATITSDTATSSDTGCPGDPMIILRTYTVEDDDGNMLECEQVFTIISNALPVITCSLSDMDENLDANCEFVVPDYLSNISATAECGVATITQSPAPGTVISGTGANTITFEATDECGRVVDCSIVLTTMDVTLPEVFCQDITVSLDSSGQYTLDPLEIDNGSFDNCGIDQRVLSQSVFTCNDIGVQSVDLTIIDDNGNINICTALVTVIDNSLPTVICQDITLPLDASGNASISALDIDNGSNDACGVATTTINISSFDCSSIGTNIVTLTVTDVNGNVATCDATVTVVDTIAPEYDQSTLPDDQSREADSSGNYTLEDFTVGVSVTDNCSDPLLPLSIIQDPAIGTLLGIGVHDITLSAIDDEGNTTDHVFELTVTEEVLGVSENELSSLVLYPNPTSGILKIENPNSIDIEQIELFDITGRLVQSFNPSISENKITLNIQSLETATYLLVIRTDNSLITKQILKK</sequence>
<dbReference type="SUPFAM" id="SSF55486">
    <property type="entry name" value="Metalloproteases ('zincins'), catalytic domain"/>
    <property type="match status" value="1"/>
</dbReference>
<evidence type="ECO:0000259" key="4">
    <source>
        <dbReference type="PROSITE" id="PS50215"/>
    </source>
</evidence>
<accession>A0ABU2YE63</accession>
<keyword evidence="6" id="KW-0378">Hydrolase</keyword>
<dbReference type="PROSITE" id="PS50825">
    <property type="entry name" value="HYR"/>
    <property type="match status" value="1"/>
</dbReference>
<feature type="domain" description="HYR" evidence="5">
    <location>
        <begin position="684"/>
        <end position="765"/>
    </location>
</feature>
<proteinExistence type="predicted"/>
<dbReference type="InterPro" id="IPR013783">
    <property type="entry name" value="Ig-like_fold"/>
</dbReference>
<keyword evidence="6" id="KW-0645">Protease</keyword>
<dbReference type="Gene3D" id="2.60.40.10">
    <property type="entry name" value="Immunoglobulins"/>
    <property type="match status" value="1"/>
</dbReference>
<evidence type="ECO:0000256" key="3">
    <source>
        <dbReference type="SAM" id="SignalP"/>
    </source>
</evidence>
<evidence type="ECO:0000256" key="1">
    <source>
        <dbReference type="ARBA" id="ARBA00022729"/>
    </source>
</evidence>
<name>A0ABU2YE63_9FLAO</name>
<feature type="chain" id="PRO_5046707473" evidence="3">
    <location>
        <begin position="21"/>
        <end position="942"/>
    </location>
</feature>
<feature type="domain" description="Peptidase M12B" evidence="4">
    <location>
        <begin position="217"/>
        <end position="461"/>
    </location>
</feature>
<dbReference type="PANTHER" id="PTHR24273:SF32">
    <property type="entry name" value="HYALIN"/>
    <property type="match status" value="1"/>
</dbReference>
<keyword evidence="6" id="KW-0482">Metalloprotease</keyword>
<dbReference type="InterPro" id="IPR001590">
    <property type="entry name" value="Peptidase_M12B"/>
</dbReference>
<dbReference type="GO" id="GO:0008237">
    <property type="term" value="F:metallopeptidase activity"/>
    <property type="evidence" value="ECO:0007669"/>
    <property type="project" value="UniProtKB-KW"/>
</dbReference>
<dbReference type="RefSeq" id="WP_311333423.1">
    <property type="nucleotide sequence ID" value="NZ_JAVRHZ010000006.1"/>
</dbReference>
<dbReference type="InterPro" id="IPR003410">
    <property type="entry name" value="HYR_dom"/>
</dbReference>
<feature type="signal peptide" evidence="3">
    <location>
        <begin position="1"/>
        <end position="20"/>
    </location>
</feature>
<reference evidence="6 7" key="1">
    <citation type="submission" date="2023-09" db="EMBL/GenBank/DDBJ databases">
        <authorList>
            <person name="Rey-Velasco X."/>
        </authorList>
    </citation>
    <scope>NUCLEOTIDE SEQUENCE [LARGE SCALE GENOMIC DNA]</scope>
    <source>
        <strain evidence="6 7">W242</strain>
    </source>
</reference>
<keyword evidence="7" id="KW-1185">Reference proteome</keyword>
<organism evidence="6 7">
    <name type="scientific">Patiriisocius hiemis</name>
    <dbReference type="NCBI Taxonomy" id="3075604"/>
    <lineage>
        <taxon>Bacteria</taxon>
        <taxon>Pseudomonadati</taxon>
        <taxon>Bacteroidota</taxon>
        <taxon>Flavobacteriia</taxon>
        <taxon>Flavobacteriales</taxon>
        <taxon>Flavobacteriaceae</taxon>
        <taxon>Patiriisocius</taxon>
    </lineage>
</organism>
<dbReference type="Proteomes" id="UP001254488">
    <property type="component" value="Unassembled WGS sequence"/>
</dbReference>
<gene>
    <name evidence="6" type="ORF">RM538_10675</name>
</gene>
<evidence type="ECO:0000313" key="6">
    <source>
        <dbReference type="EMBL" id="MDT0556471.1"/>
    </source>
</evidence>
<protein>
    <submittedName>
        <fullName evidence="6">Zinc-dependent metalloprotease</fullName>
    </submittedName>
</protein>
<dbReference type="InterPro" id="IPR026444">
    <property type="entry name" value="Secre_tail"/>
</dbReference>
<dbReference type="Pfam" id="PF13688">
    <property type="entry name" value="Reprolysin_5"/>
    <property type="match status" value="1"/>
</dbReference>
<comment type="caution">
    <text evidence="6">The sequence shown here is derived from an EMBL/GenBank/DDBJ whole genome shotgun (WGS) entry which is preliminary data.</text>
</comment>
<dbReference type="Gene3D" id="3.40.390.10">
    <property type="entry name" value="Collagenase (Catalytic Domain)"/>
    <property type="match status" value="1"/>
</dbReference>
<dbReference type="InterPro" id="IPR024079">
    <property type="entry name" value="MetalloPept_cat_dom_sf"/>
</dbReference>
<dbReference type="EMBL" id="JAVRHZ010000006">
    <property type="protein sequence ID" value="MDT0556471.1"/>
    <property type="molecule type" value="Genomic_DNA"/>
</dbReference>
<dbReference type="PANTHER" id="PTHR24273">
    <property type="entry name" value="FI04643P-RELATED"/>
    <property type="match status" value="1"/>
</dbReference>